<dbReference type="AlphaFoldDB" id="A0A8J4H8B0"/>
<reference evidence="1" key="1">
    <citation type="submission" date="2021-04" db="EMBL/GenBank/DDBJ databases">
        <title>Draft genome sequence of Xylanibacillus composti strain K13.</title>
        <authorList>
            <person name="Uke A."/>
            <person name="Chhe C."/>
            <person name="Baramee S."/>
            <person name="Kosugi A."/>
        </authorList>
    </citation>
    <scope>NUCLEOTIDE SEQUENCE</scope>
    <source>
        <strain evidence="1">K13</strain>
    </source>
</reference>
<gene>
    <name evidence="1" type="ORF">XYCOK13_36020</name>
</gene>
<organism evidence="1 2">
    <name type="scientific">Xylanibacillus composti</name>
    <dbReference type="NCBI Taxonomy" id="1572762"/>
    <lineage>
        <taxon>Bacteria</taxon>
        <taxon>Bacillati</taxon>
        <taxon>Bacillota</taxon>
        <taxon>Bacilli</taxon>
        <taxon>Bacillales</taxon>
        <taxon>Paenibacillaceae</taxon>
        <taxon>Xylanibacillus</taxon>
    </lineage>
</organism>
<proteinExistence type="predicted"/>
<accession>A0A8J4H8B0</accession>
<dbReference type="EMBL" id="BOVK01000058">
    <property type="protein sequence ID" value="GIQ70778.1"/>
    <property type="molecule type" value="Genomic_DNA"/>
</dbReference>
<evidence type="ECO:0000313" key="1">
    <source>
        <dbReference type="EMBL" id="GIQ70778.1"/>
    </source>
</evidence>
<evidence type="ECO:0000313" key="2">
    <source>
        <dbReference type="Proteomes" id="UP000677918"/>
    </source>
</evidence>
<dbReference type="RefSeq" id="WP_244865238.1">
    <property type="nucleotide sequence ID" value="NZ_BOVK01000058.1"/>
</dbReference>
<dbReference type="Proteomes" id="UP000677918">
    <property type="component" value="Unassembled WGS sequence"/>
</dbReference>
<name>A0A8J4H8B0_9BACL</name>
<comment type="caution">
    <text evidence="1">The sequence shown here is derived from an EMBL/GenBank/DDBJ whole genome shotgun (WGS) entry which is preliminary data.</text>
</comment>
<keyword evidence="2" id="KW-1185">Reference proteome</keyword>
<sequence length="137" mass="15380">MQIGRRIYYDKTNGNVIQDTGERRGNVVETTIEQDFAAYVALAERVPETVGVLQMDYGQYAQDFAECNGYRVDVSGDEPRLLFSYPDLEEPEAPPVYRGPFSVEVDRLKQADLDNKEAVAALYEALIGGGTSERSYR</sequence>
<protein>
    <submittedName>
        <fullName evidence="1">Uncharacterized protein</fullName>
    </submittedName>
</protein>